<feature type="region of interest" description="Disordered" evidence="1">
    <location>
        <begin position="128"/>
        <end position="169"/>
    </location>
</feature>
<feature type="compositionally biased region" description="Low complexity" evidence="1">
    <location>
        <begin position="65"/>
        <end position="74"/>
    </location>
</feature>
<name>A0A0R3VWA8_TAEAS</name>
<reference evidence="2 3" key="2">
    <citation type="submission" date="2018-11" db="EMBL/GenBank/DDBJ databases">
        <authorList>
            <consortium name="Pathogen Informatics"/>
        </authorList>
    </citation>
    <scope>NUCLEOTIDE SEQUENCE [LARGE SCALE GENOMIC DNA]</scope>
</reference>
<dbReference type="AlphaFoldDB" id="A0A0R3VWA8"/>
<keyword evidence="3" id="KW-1185">Reference proteome</keyword>
<feature type="region of interest" description="Disordered" evidence="1">
    <location>
        <begin position="51"/>
        <end position="79"/>
    </location>
</feature>
<dbReference type="Proteomes" id="UP000282613">
    <property type="component" value="Unassembled WGS sequence"/>
</dbReference>
<protein>
    <submittedName>
        <fullName evidence="2 4">Uncharacterized protein</fullName>
    </submittedName>
</protein>
<sequence length="260" mass="29418">MPRQYRSGRFRQDQPVVSALTVEVDSDDDDGESLPTLRSKVVVPAVAHRLFPSSSSPLLPPPASPLLRQGQQQERQQHQRVAEELALAQHHLALYTDFFRQFLLHTDENDNHNSTTQPFIFSQFHTEQCEDYSSPEEGEAIDDDDDDDDDENGNKEVEGGVRHSETGNGMLRQSALLPTPSRILPPFPAPAQLILQQLQDYFTGLRPPSPPRHRDLRCSQIASKAPHRCSRVRSRGERESATRRCLLMKRVNVPCLRKVG</sequence>
<reference evidence="4" key="1">
    <citation type="submission" date="2017-02" db="UniProtKB">
        <authorList>
            <consortium name="WormBaseParasite"/>
        </authorList>
    </citation>
    <scope>IDENTIFICATION</scope>
</reference>
<dbReference type="WBParaSite" id="TASK_0000170201-mRNA-1">
    <property type="protein sequence ID" value="TASK_0000170201-mRNA-1"/>
    <property type="gene ID" value="TASK_0000170201"/>
</dbReference>
<dbReference type="OrthoDB" id="6287558at2759"/>
<dbReference type="EMBL" id="UYRS01000529">
    <property type="protein sequence ID" value="VDK23519.1"/>
    <property type="molecule type" value="Genomic_DNA"/>
</dbReference>
<gene>
    <name evidence="2" type="ORF">TASK_LOCUS1703</name>
</gene>
<feature type="compositionally biased region" description="Acidic residues" evidence="1">
    <location>
        <begin position="129"/>
        <end position="151"/>
    </location>
</feature>
<proteinExistence type="predicted"/>
<organism evidence="4">
    <name type="scientific">Taenia asiatica</name>
    <name type="common">Asian tapeworm</name>
    <dbReference type="NCBI Taxonomy" id="60517"/>
    <lineage>
        <taxon>Eukaryota</taxon>
        <taxon>Metazoa</taxon>
        <taxon>Spiralia</taxon>
        <taxon>Lophotrochozoa</taxon>
        <taxon>Platyhelminthes</taxon>
        <taxon>Cestoda</taxon>
        <taxon>Eucestoda</taxon>
        <taxon>Cyclophyllidea</taxon>
        <taxon>Taeniidae</taxon>
        <taxon>Taenia</taxon>
    </lineage>
</organism>
<evidence type="ECO:0000256" key="1">
    <source>
        <dbReference type="SAM" id="MobiDB-lite"/>
    </source>
</evidence>
<accession>A0A0R3VWA8</accession>
<evidence type="ECO:0000313" key="2">
    <source>
        <dbReference type="EMBL" id="VDK23519.1"/>
    </source>
</evidence>
<feature type="compositionally biased region" description="Basic and acidic residues" evidence="1">
    <location>
        <begin position="152"/>
        <end position="165"/>
    </location>
</feature>
<evidence type="ECO:0000313" key="4">
    <source>
        <dbReference type="WBParaSite" id="TASK_0000170201-mRNA-1"/>
    </source>
</evidence>
<evidence type="ECO:0000313" key="3">
    <source>
        <dbReference type="Proteomes" id="UP000282613"/>
    </source>
</evidence>